<dbReference type="Proteomes" id="UP000605259">
    <property type="component" value="Unassembled WGS sequence"/>
</dbReference>
<name>A0A917AQD0_9BACI</name>
<organism evidence="2 3">
    <name type="scientific">Priestia taiwanensis</name>
    <dbReference type="NCBI Taxonomy" id="1347902"/>
    <lineage>
        <taxon>Bacteria</taxon>
        <taxon>Bacillati</taxon>
        <taxon>Bacillota</taxon>
        <taxon>Bacilli</taxon>
        <taxon>Bacillales</taxon>
        <taxon>Bacillaceae</taxon>
        <taxon>Priestia</taxon>
    </lineage>
</organism>
<feature type="transmembrane region" description="Helical" evidence="1">
    <location>
        <begin position="102"/>
        <end position="123"/>
    </location>
</feature>
<sequence length="201" mass="21645">MKERFGFFLVGLFFLTLGVSVIIKANVGASPWDALAVGQANMFGITIGTSVFINGIILIIINAILLKKKPEILAGVTIFVIGMIMDIWLVHVLDTFNPTTLLAQYTALFVGIFLYGLGIAIYLQANFPAGPMDSVMVAVSTRFNLSLRTARFITDGSALLLAVAFKGAIGLGTIIVTILLALVVQMLHPVFARLMKRLTVA</sequence>
<accession>A0A917AQD0</accession>
<evidence type="ECO:0000256" key="1">
    <source>
        <dbReference type="SAM" id="Phobius"/>
    </source>
</evidence>
<dbReference type="EMBL" id="BMFK01000001">
    <property type="protein sequence ID" value="GGE66705.1"/>
    <property type="molecule type" value="Genomic_DNA"/>
</dbReference>
<keyword evidence="1" id="KW-0472">Membrane</keyword>
<keyword evidence="1" id="KW-1133">Transmembrane helix</keyword>
<dbReference type="InterPro" id="IPR038750">
    <property type="entry name" value="YczE/YyaS-like"/>
</dbReference>
<comment type="caution">
    <text evidence="2">The sequence shown here is derived from an EMBL/GenBank/DDBJ whole genome shotgun (WGS) entry which is preliminary data.</text>
</comment>
<keyword evidence="1" id="KW-0812">Transmembrane</keyword>
<protein>
    <submittedName>
        <fullName evidence="2">Membrane protein</fullName>
    </submittedName>
</protein>
<dbReference type="AlphaFoldDB" id="A0A917AQD0"/>
<evidence type="ECO:0000313" key="2">
    <source>
        <dbReference type="EMBL" id="GGE66705.1"/>
    </source>
</evidence>
<proteinExistence type="predicted"/>
<feature type="transmembrane region" description="Helical" evidence="1">
    <location>
        <begin position="72"/>
        <end position="90"/>
    </location>
</feature>
<feature type="transmembrane region" description="Helical" evidence="1">
    <location>
        <begin position="41"/>
        <end position="65"/>
    </location>
</feature>
<dbReference type="PANTHER" id="PTHR40078:SF1">
    <property type="entry name" value="INTEGRAL MEMBRANE PROTEIN"/>
    <property type="match status" value="1"/>
</dbReference>
<gene>
    <name evidence="2" type="ORF">GCM10007140_16090</name>
</gene>
<keyword evidence="3" id="KW-1185">Reference proteome</keyword>
<dbReference type="RefSeq" id="WP_188387850.1">
    <property type="nucleotide sequence ID" value="NZ_BMFK01000001.1"/>
</dbReference>
<feature type="transmembrane region" description="Helical" evidence="1">
    <location>
        <begin position="159"/>
        <end position="187"/>
    </location>
</feature>
<evidence type="ECO:0000313" key="3">
    <source>
        <dbReference type="Proteomes" id="UP000605259"/>
    </source>
</evidence>
<reference evidence="2" key="2">
    <citation type="submission" date="2020-09" db="EMBL/GenBank/DDBJ databases">
        <authorList>
            <person name="Sun Q."/>
            <person name="Zhou Y."/>
        </authorList>
    </citation>
    <scope>NUCLEOTIDE SEQUENCE</scope>
    <source>
        <strain evidence="2">CGMCC 1.12698</strain>
    </source>
</reference>
<dbReference type="PANTHER" id="PTHR40078">
    <property type="entry name" value="INTEGRAL MEMBRANE PROTEIN-RELATED"/>
    <property type="match status" value="1"/>
</dbReference>
<dbReference type="Pfam" id="PF19700">
    <property type="entry name" value="DUF6198"/>
    <property type="match status" value="1"/>
</dbReference>
<reference evidence="2" key="1">
    <citation type="journal article" date="2014" name="Int. J. Syst. Evol. Microbiol.">
        <title>Complete genome sequence of Corynebacterium casei LMG S-19264T (=DSM 44701T), isolated from a smear-ripened cheese.</title>
        <authorList>
            <consortium name="US DOE Joint Genome Institute (JGI-PGF)"/>
            <person name="Walter F."/>
            <person name="Albersmeier A."/>
            <person name="Kalinowski J."/>
            <person name="Ruckert C."/>
        </authorList>
    </citation>
    <scope>NUCLEOTIDE SEQUENCE</scope>
    <source>
        <strain evidence="2">CGMCC 1.12698</strain>
    </source>
</reference>